<evidence type="ECO:0000256" key="6">
    <source>
        <dbReference type="ARBA" id="ARBA00022692"/>
    </source>
</evidence>
<dbReference type="EC" id="2.7.13.3" evidence="3"/>
<dbReference type="Gene3D" id="3.30.565.10">
    <property type="entry name" value="Histidine kinase-like ATPase, C-terminal domain"/>
    <property type="match status" value="1"/>
</dbReference>
<feature type="transmembrane region" description="Helical" evidence="11">
    <location>
        <begin position="37"/>
        <end position="59"/>
    </location>
</feature>
<evidence type="ECO:0000313" key="14">
    <source>
        <dbReference type="Proteomes" id="UP000469440"/>
    </source>
</evidence>
<dbReference type="PANTHER" id="PTHR45453:SF2">
    <property type="entry name" value="HISTIDINE KINASE"/>
    <property type="match status" value="1"/>
</dbReference>
<dbReference type="GO" id="GO:0005886">
    <property type="term" value="C:plasma membrane"/>
    <property type="evidence" value="ECO:0007669"/>
    <property type="project" value="UniProtKB-SubCell"/>
</dbReference>
<dbReference type="InterPro" id="IPR003594">
    <property type="entry name" value="HATPase_dom"/>
</dbReference>
<sequence length="337" mass="38886">MRYKEYLKDQLPAIITHVLSMLFCVVFLSAVDVQANIILILLLIWFLIAASYIHIRFFFRKRYFAELLLQLERLDKKYLICEVMEHPILTEDKIYHMLLKAANKSMMEQVSESKRERKEYKEYIEQWIHDVKTPISAMKLLCENNKSDTTRKLMAELEKVSHYTDQALYYARSENVEKDYFIKEVSLSEMIHAAVAENKQLLLQNHISVEVNNCDNTVYTDEKWIGFILNQIIANAVKYSGKEPKIGFEVNSKQGQVVLIIYDNGVGISEPDLPRIFEKGFTGQNGRTGKSSTGIGLFLCKRLCEKLGIGIAVKSESGQGTQVELFFPKGDFVRVQE</sequence>
<feature type="domain" description="Histidine kinase" evidence="12">
    <location>
        <begin position="126"/>
        <end position="331"/>
    </location>
</feature>
<dbReference type="InterPro" id="IPR005467">
    <property type="entry name" value="His_kinase_dom"/>
</dbReference>
<keyword evidence="4" id="KW-1003">Cell membrane</keyword>
<keyword evidence="14" id="KW-1185">Reference proteome</keyword>
<keyword evidence="10 11" id="KW-0472">Membrane</keyword>
<gene>
    <name evidence="13" type="primary">sasA_5</name>
    <name evidence="13" type="ORF">CAFE_08990</name>
</gene>
<accession>A0A6N8HWM3</accession>
<keyword evidence="5 13" id="KW-0808">Transferase</keyword>
<dbReference type="PROSITE" id="PS50109">
    <property type="entry name" value="HIS_KIN"/>
    <property type="match status" value="1"/>
</dbReference>
<feature type="transmembrane region" description="Helical" evidence="11">
    <location>
        <begin position="12"/>
        <end position="31"/>
    </location>
</feature>
<proteinExistence type="predicted"/>
<comment type="catalytic activity">
    <reaction evidence="1">
        <text>ATP + protein L-histidine = ADP + protein N-phospho-L-histidine.</text>
        <dbReference type="EC" id="2.7.13.3"/>
    </reaction>
</comment>
<dbReference type="Proteomes" id="UP000469440">
    <property type="component" value="Unassembled WGS sequence"/>
</dbReference>
<organism evidence="13 14">
    <name type="scientific">Caproicibacter fermentans</name>
    <dbReference type="NCBI Taxonomy" id="2576756"/>
    <lineage>
        <taxon>Bacteria</taxon>
        <taxon>Bacillati</taxon>
        <taxon>Bacillota</taxon>
        <taxon>Clostridia</taxon>
        <taxon>Eubacteriales</taxon>
        <taxon>Acutalibacteraceae</taxon>
        <taxon>Caproicibacter</taxon>
    </lineage>
</organism>
<keyword evidence="6 11" id="KW-0812">Transmembrane</keyword>
<dbReference type="PANTHER" id="PTHR45453">
    <property type="entry name" value="PHOSPHATE REGULON SENSOR PROTEIN PHOR"/>
    <property type="match status" value="1"/>
</dbReference>
<evidence type="ECO:0000259" key="12">
    <source>
        <dbReference type="PROSITE" id="PS50109"/>
    </source>
</evidence>
<dbReference type="OrthoDB" id="9780487at2"/>
<evidence type="ECO:0000313" key="13">
    <source>
        <dbReference type="EMBL" id="MVB10221.1"/>
    </source>
</evidence>
<evidence type="ECO:0000256" key="8">
    <source>
        <dbReference type="ARBA" id="ARBA00022989"/>
    </source>
</evidence>
<dbReference type="RefSeq" id="WP_156989931.1">
    <property type="nucleotide sequence ID" value="NZ_VWXL01000021.1"/>
</dbReference>
<dbReference type="EMBL" id="VWXL01000021">
    <property type="protein sequence ID" value="MVB10221.1"/>
    <property type="molecule type" value="Genomic_DNA"/>
</dbReference>
<dbReference type="AlphaFoldDB" id="A0A6N8HWM3"/>
<evidence type="ECO:0000256" key="2">
    <source>
        <dbReference type="ARBA" id="ARBA00004651"/>
    </source>
</evidence>
<protein>
    <recommendedName>
        <fullName evidence="3">histidine kinase</fullName>
        <ecNumber evidence="3">2.7.13.3</ecNumber>
    </recommendedName>
</protein>
<dbReference type="InterPro" id="IPR050351">
    <property type="entry name" value="BphY/WalK/GraS-like"/>
</dbReference>
<evidence type="ECO:0000256" key="9">
    <source>
        <dbReference type="ARBA" id="ARBA00023012"/>
    </source>
</evidence>
<reference evidence="13 14" key="1">
    <citation type="submission" date="2019-09" db="EMBL/GenBank/DDBJ databases">
        <title>Genome sequence of Clostridium sp. EA1.</title>
        <authorList>
            <person name="Poehlein A."/>
            <person name="Bengelsdorf F.R."/>
            <person name="Daniel R."/>
        </authorList>
    </citation>
    <scope>NUCLEOTIDE SEQUENCE [LARGE SCALE GENOMIC DNA]</scope>
    <source>
        <strain evidence="13 14">EA1</strain>
    </source>
</reference>
<evidence type="ECO:0000256" key="4">
    <source>
        <dbReference type="ARBA" id="ARBA00022475"/>
    </source>
</evidence>
<name>A0A6N8HWM3_9FIRM</name>
<comment type="caution">
    <text evidence="13">The sequence shown here is derived from an EMBL/GenBank/DDBJ whole genome shotgun (WGS) entry which is preliminary data.</text>
</comment>
<evidence type="ECO:0000256" key="1">
    <source>
        <dbReference type="ARBA" id="ARBA00000085"/>
    </source>
</evidence>
<dbReference type="PRINTS" id="PR00344">
    <property type="entry name" value="BCTRLSENSOR"/>
</dbReference>
<dbReference type="SUPFAM" id="SSF55874">
    <property type="entry name" value="ATPase domain of HSP90 chaperone/DNA topoisomerase II/histidine kinase"/>
    <property type="match status" value="1"/>
</dbReference>
<comment type="subcellular location">
    <subcellularLocation>
        <location evidence="2">Cell membrane</location>
        <topology evidence="2">Multi-pass membrane protein</topology>
    </subcellularLocation>
</comment>
<evidence type="ECO:0000256" key="10">
    <source>
        <dbReference type="ARBA" id="ARBA00023136"/>
    </source>
</evidence>
<evidence type="ECO:0000256" key="11">
    <source>
        <dbReference type="SAM" id="Phobius"/>
    </source>
</evidence>
<keyword evidence="9" id="KW-0902">Two-component regulatory system</keyword>
<keyword evidence="7 13" id="KW-0418">Kinase</keyword>
<dbReference type="Pfam" id="PF02518">
    <property type="entry name" value="HATPase_c"/>
    <property type="match status" value="1"/>
</dbReference>
<keyword evidence="8 11" id="KW-1133">Transmembrane helix</keyword>
<dbReference type="InterPro" id="IPR004358">
    <property type="entry name" value="Sig_transdc_His_kin-like_C"/>
</dbReference>
<dbReference type="SMART" id="SM00387">
    <property type="entry name" value="HATPase_c"/>
    <property type="match status" value="1"/>
</dbReference>
<dbReference type="GO" id="GO:0016036">
    <property type="term" value="P:cellular response to phosphate starvation"/>
    <property type="evidence" value="ECO:0007669"/>
    <property type="project" value="TreeGrafter"/>
</dbReference>
<evidence type="ECO:0000256" key="5">
    <source>
        <dbReference type="ARBA" id="ARBA00022679"/>
    </source>
</evidence>
<evidence type="ECO:0000256" key="3">
    <source>
        <dbReference type="ARBA" id="ARBA00012438"/>
    </source>
</evidence>
<evidence type="ECO:0000256" key="7">
    <source>
        <dbReference type="ARBA" id="ARBA00022777"/>
    </source>
</evidence>
<dbReference type="GO" id="GO:0004721">
    <property type="term" value="F:phosphoprotein phosphatase activity"/>
    <property type="evidence" value="ECO:0007669"/>
    <property type="project" value="TreeGrafter"/>
</dbReference>
<dbReference type="GO" id="GO:0000155">
    <property type="term" value="F:phosphorelay sensor kinase activity"/>
    <property type="evidence" value="ECO:0007669"/>
    <property type="project" value="TreeGrafter"/>
</dbReference>
<dbReference type="InterPro" id="IPR036890">
    <property type="entry name" value="HATPase_C_sf"/>
</dbReference>